<dbReference type="AlphaFoldDB" id="A0A397VC82"/>
<dbReference type="STRING" id="44941.A0A397VC82"/>
<reference evidence="9 10" key="1">
    <citation type="submission" date="2018-06" db="EMBL/GenBank/DDBJ databases">
        <title>Comparative genomics reveals the genomic features of Rhizophagus irregularis, R. cerebriforme, R. diaphanum and Gigaspora rosea, and their symbiotic lifestyle signature.</title>
        <authorList>
            <person name="Morin E."/>
            <person name="San Clemente H."/>
            <person name="Chen E.C.H."/>
            <person name="De La Providencia I."/>
            <person name="Hainaut M."/>
            <person name="Kuo A."/>
            <person name="Kohler A."/>
            <person name="Murat C."/>
            <person name="Tang N."/>
            <person name="Roy S."/>
            <person name="Loubradou J."/>
            <person name="Henrissat B."/>
            <person name="Grigoriev I.V."/>
            <person name="Corradi N."/>
            <person name="Roux C."/>
            <person name="Martin F.M."/>
        </authorList>
    </citation>
    <scope>NUCLEOTIDE SEQUENCE [LARGE SCALE GENOMIC DNA]</scope>
    <source>
        <strain evidence="9 10">DAOM 194757</strain>
    </source>
</reference>
<keyword evidence="3 7" id="KW-0812">Transmembrane</keyword>
<evidence type="ECO:0000256" key="8">
    <source>
        <dbReference type="SAM" id="MobiDB-lite"/>
    </source>
</evidence>
<organism evidence="9 10">
    <name type="scientific">Gigaspora rosea</name>
    <dbReference type="NCBI Taxonomy" id="44941"/>
    <lineage>
        <taxon>Eukaryota</taxon>
        <taxon>Fungi</taxon>
        <taxon>Fungi incertae sedis</taxon>
        <taxon>Mucoromycota</taxon>
        <taxon>Glomeromycotina</taxon>
        <taxon>Glomeromycetes</taxon>
        <taxon>Diversisporales</taxon>
        <taxon>Gigasporaceae</taxon>
        <taxon>Gigaspora</taxon>
    </lineage>
</organism>
<dbReference type="Proteomes" id="UP000266673">
    <property type="component" value="Unassembled WGS sequence"/>
</dbReference>
<comment type="caution">
    <text evidence="9">The sequence shown here is derived from an EMBL/GenBank/DDBJ whole genome shotgun (WGS) entry which is preliminary data.</text>
</comment>
<dbReference type="OrthoDB" id="1716531at2759"/>
<comment type="similarity">
    <text evidence="2 7">Belongs to the derlin family.</text>
</comment>
<evidence type="ECO:0000256" key="6">
    <source>
        <dbReference type="ARBA" id="ARBA00023136"/>
    </source>
</evidence>
<evidence type="ECO:0000256" key="3">
    <source>
        <dbReference type="ARBA" id="ARBA00022692"/>
    </source>
</evidence>
<feature type="transmembrane region" description="Helical" evidence="7">
    <location>
        <begin position="89"/>
        <end position="111"/>
    </location>
</feature>
<keyword evidence="5 7" id="KW-1133">Transmembrane helix</keyword>
<sequence length="198" mass="22585">MSRQQAQPENEIVAWYRSIPTCTRFLFTSFLAITLAGNFGLVNVYSLLYYPHIIFTKFQIFGWLLGIMLLNQCLVMAIIYLWSQEFRESIVTFIFGIRFKGSYFPWVLLAFDVLRRGDVMSTAVGIIAGHIYYYLQDLYPGTGGRRLLNTPQWLYRYFPPSSSGTRTSFGTASAPRNQNTAGEGSTHIWGRGQRLGSS</sequence>
<evidence type="ECO:0000256" key="2">
    <source>
        <dbReference type="ARBA" id="ARBA00008917"/>
    </source>
</evidence>
<dbReference type="InterPro" id="IPR007599">
    <property type="entry name" value="DER1"/>
</dbReference>
<evidence type="ECO:0000256" key="5">
    <source>
        <dbReference type="ARBA" id="ARBA00022989"/>
    </source>
</evidence>
<dbReference type="GO" id="GO:0005789">
    <property type="term" value="C:endoplasmic reticulum membrane"/>
    <property type="evidence" value="ECO:0007669"/>
    <property type="project" value="UniProtKB-SubCell"/>
</dbReference>
<keyword evidence="4 7" id="KW-0256">Endoplasmic reticulum</keyword>
<dbReference type="PANTHER" id="PTHR11009">
    <property type="entry name" value="DER1-LIKE PROTEIN, DERLIN"/>
    <property type="match status" value="1"/>
</dbReference>
<dbReference type="EMBL" id="QKWP01000533">
    <property type="protein sequence ID" value="RIB18539.1"/>
    <property type="molecule type" value="Genomic_DNA"/>
</dbReference>
<proteinExistence type="inferred from homology"/>
<feature type="compositionally biased region" description="Polar residues" evidence="8">
    <location>
        <begin position="162"/>
        <end position="183"/>
    </location>
</feature>
<evidence type="ECO:0000256" key="7">
    <source>
        <dbReference type="RuleBase" id="RU363059"/>
    </source>
</evidence>
<dbReference type="Pfam" id="PF04511">
    <property type="entry name" value="DER1"/>
    <property type="match status" value="1"/>
</dbReference>
<dbReference type="GO" id="GO:0006950">
    <property type="term" value="P:response to stress"/>
    <property type="evidence" value="ECO:0007669"/>
    <property type="project" value="UniProtKB-ARBA"/>
</dbReference>
<feature type="region of interest" description="Disordered" evidence="8">
    <location>
        <begin position="162"/>
        <end position="198"/>
    </location>
</feature>
<name>A0A397VC82_9GLOM</name>
<comment type="caution">
    <text evidence="7">Lacks conserved residue(s) required for the propagation of feature annotation.</text>
</comment>
<evidence type="ECO:0000256" key="4">
    <source>
        <dbReference type="ARBA" id="ARBA00022824"/>
    </source>
</evidence>
<evidence type="ECO:0000313" key="9">
    <source>
        <dbReference type="EMBL" id="RIB18539.1"/>
    </source>
</evidence>
<keyword evidence="6 7" id="KW-0472">Membrane</keyword>
<protein>
    <recommendedName>
        <fullName evidence="7">Derlin</fullName>
    </recommendedName>
</protein>
<gene>
    <name evidence="9" type="ORF">C2G38_2036805</name>
</gene>
<keyword evidence="10" id="KW-1185">Reference proteome</keyword>
<comment type="subcellular location">
    <subcellularLocation>
        <location evidence="1 7">Endoplasmic reticulum membrane</location>
        <topology evidence="1 7">Multi-pass membrane protein</topology>
    </subcellularLocation>
</comment>
<feature type="transmembrane region" description="Helical" evidence="7">
    <location>
        <begin position="25"/>
        <end position="48"/>
    </location>
</feature>
<feature type="transmembrane region" description="Helical" evidence="7">
    <location>
        <begin position="60"/>
        <end position="83"/>
    </location>
</feature>
<evidence type="ECO:0000256" key="1">
    <source>
        <dbReference type="ARBA" id="ARBA00004477"/>
    </source>
</evidence>
<evidence type="ECO:0000313" key="10">
    <source>
        <dbReference type="Proteomes" id="UP000266673"/>
    </source>
</evidence>
<comment type="function">
    <text evidence="7">May be involved in the degradation of misfolded endoplasmic reticulum (ER) luminal proteins.</text>
</comment>
<accession>A0A397VC82</accession>